<sequence length="83" mass="9613">MKTIQFSLTHNGREWVASNRAITLSAPELEDLDAKVRKTLTEQGLVSSGEKAKVWMAFDMSTIPQWIRQYSQHYFNRVIWVNG</sequence>
<dbReference type="Pfam" id="PF17373">
    <property type="entry name" value="DUF5395"/>
    <property type="match status" value="1"/>
</dbReference>
<evidence type="ECO:0000313" key="1">
    <source>
        <dbReference type="EMBL" id="SMC20588.1"/>
    </source>
</evidence>
<dbReference type="STRING" id="1121390.SAMN02746041_00958"/>
<keyword evidence="2" id="KW-1185">Reference proteome</keyword>
<gene>
    <name evidence="1" type="ORF">SAMN02746041_00958</name>
</gene>
<dbReference type="AlphaFoldDB" id="A0A1W1XA93"/>
<accession>A0A1W1XA93</accession>
<protein>
    <submittedName>
        <fullName evidence="1">Uncharacterized protein</fullName>
    </submittedName>
</protein>
<proteinExistence type="predicted"/>
<dbReference type="Proteomes" id="UP000192783">
    <property type="component" value="Unassembled WGS sequence"/>
</dbReference>
<organism evidence="1 2">
    <name type="scientific">Desulfacinum hydrothermale DSM 13146</name>
    <dbReference type="NCBI Taxonomy" id="1121390"/>
    <lineage>
        <taxon>Bacteria</taxon>
        <taxon>Pseudomonadati</taxon>
        <taxon>Thermodesulfobacteriota</taxon>
        <taxon>Syntrophobacteria</taxon>
        <taxon>Syntrophobacterales</taxon>
        <taxon>Syntrophobacteraceae</taxon>
        <taxon>Desulfacinum</taxon>
    </lineage>
</organism>
<evidence type="ECO:0000313" key="2">
    <source>
        <dbReference type="Proteomes" id="UP000192783"/>
    </source>
</evidence>
<name>A0A1W1XA93_9BACT</name>
<dbReference type="InterPro" id="IPR035157">
    <property type="entry name" value="DUF5395"/>
</dbReference>
<reference evidence="1 2" key="1">
    <citation type="submission" date="2017-04" db="EMBL/GenBank/DDBJ databases">
        <authorList>
            <person name="Afonso C.L."/>
            <person name="Miller P.J."/>
            <person name="Scott M.A."/>
            <person name="Spackman E."/>
            <person name="Goraichik I."/>
            <person name="Dimitrov K.M."/>
            <person name="Suarez D.L."/>
            <person name="Swayne D.E."/>
        </authorList>
    </citation>
    <scope>NUCLEOTIDE SEQUENCE [LARGE SCALE GENOMIC DNA]</scope>
    <source>
        <strain evidence="1 2">DSM 13146</strain>
    </source>
</reference>
<dbReference type="RefSeq" id="WP_084056735.1">
    <property type="nucleotide sequence ID" value="NZ_FWXF01000003.1"/>
</dbReference>
<dbReference type="EMBL" id="FWXF01000003">
    <property type="protein sequence ID" value="SMC20588.1"/>
    <property type="molecule type" value="Genomic_DNA"/>
</dbReference>
<dbReference type="OrthoDB" id="5472286at2"/>